<proteinExistence type="inferred from homology"/>
<dbReference type="EMBL" id="PGVE01000107">
    <property type="protein sequence ID" value="PLS01036.1"/>
    <property type="molecule type" value="Genomic_DNA"/>
</dbReference>
<keyword evidence="6" id="KW-1185">Reference proteome</keyword>
<evidence type="ECO:0000313" key="6">
    <source>
        <dbReference type="Proteomes" id="UP000234950"/>
    </source>
</evidence>
<feature type="domain" description="NADP-dependent oxidoreductase" evidence="4">
    <location>
        <begin position="15"/>
        <end position="314"/>
    </location>
</feature>
<accession>A0A2N5H6A6</accession>
<dbReference type="Proteomes" id="UP000234950">
    <property type="component" value="Unassembled WGS sequence"/>
</dbReference>
<evidence type="ECO:0000256" key="2">
    <source>
        <dbReference type="ARBA" id="ARBA00022857"/>
    </source>
</evidence>
<dbReference type="GO" id="GO:0016491">
    <property type="term" value="F:oxidoreductase activity"/>
    <property type="evidence" value="ECO:0007669"/>
    <property type="project" value="UniProtKB-KW"/>
</dbReference>
<dbReference type="Gene3D" id="3.20.20.100">
    <property type="entry name" value="NADP-dependent oxidoreductase domain"/>
    <property type="match status" value="1"/>
</dbReference>
<dbReference type="PANTHER" id="PTHR43150">
    <property type="entry name" value="HYPERKINETIC, ISOFORM M"/>
    <property type="match status" value="1"/>
</dbReference>
<keyword evidence="2" id="KW-0521">NADP</keyword>
<name>A0A2N5H6A6_9BACI</name>
<reference evidence="5 6" key="1">
    <citation type="submission" date="2017-11" db="EMBL/GenBank/DDBJ databases">
        <title>Comparitive Functional Genomics of Dry Heat Resistant strains isolated from the Viking Spacecraft.</title>
        <authorList>
            <person name="Seuylemezian A."/>
            <person name="Cooper K."/>
            <person name="Vaishampayan P."/>
        </authorList>
    </citation>
    <scope>NUCLEOTIDE SEQUENCE [LARGE SCALE GENOMIC DNA]</scope>
    <source>
        <strain evidence="5 6">V32-6</strain>
    </source>
</reference>
<evidence type="ECO:0000256" key="3">
    <source>
        <dbReference type="ARBA" id="ARBA00023002"/>
    </source>
</evidence>
<comment type="similarity">
    <text evidence="1">Belongs to the shaker potassium channel beta subunit family.</text>
</comment>
<organism evidence="5 6">
    <name type="scientific">Neobacillus cucumis</name>
    <dbReference type="NCBI Taxonomy" id="1740721"/>
    <lineage>
        <taxon>Bacteria</taxon>
        <taxon>Bacillati</taxon>
        <taxon>Bacillota</taxon>
        <taxon>Bacilli</taxon>
        <taxon>Bacillales</taxon>
        <taxon>Bacillaceae</taxon>
        <taxon>Neobacillus</taxon>
    </lineage>
</organism>
<dbReference type="InterPro" id="IPR023210">
    <property type="entry name" value="NADP_OxRdtase_dom"/>
</dbReference>
<dbReference type="SUPFAM" id="SSF51430">
    <property type="entry name" value="NAD(P)-linked oxidoreductase"/>
    <property type="match status" value="1"/>
</dbReference>
<dbReference type="PANTHER" id="PTHR43150:SF2">
    <property type="entry name" value="HYPERKINETIC, ISOFORM M"/>
    <property type="match status" value="1"/>
</dbReference>
<dbReference type="Pfam" id="PF00248">
    <property type="entry name" value="Aldo_ket_red"/>
    <property type="match status" value="1"/>
</dbReference>
<keyword evidence="3" id="KW-0560">Oxidoreductase</keyword>
<comment type="caution">
    <text evidence="5">The sequence shown here is derived from an EMBL/GenBank/DDBJ whole genome shotgun (WGS) entry which is preliminary data.</text>
</comment>
<dbReference type="AlphaFoldDB" id="A0A2N5H6A6"/>
<dbReference type="CDD" id="cd19074">
    <property type="entry name" value="Aldo_ket_red_shaker-like"/>
    <property type="match status" value="1"/>
</dbReference>
<protein>
    <submittedName>
        <fullName evidence="5">Aldo/keto reductase</fullName>
    </submittedName>
</protein>
<dbReference type="OrthoDB" id="9773828at2"/>
<evidence type="ECO:0000313" key="5">
    <source>
        <dbReference type="EMBL" id="PLS01036.1"/>
    </source>
</evidence>
<dbReference type="RefSeq" id="WP_101652235.1">
    <property type="nucleotide sequence ID" value="NZ_PGVE01000107.1"/>
</dbReference>
<gene>
    <name evidence="5" type="ORF">CVD27_26925</name>
</gene>
<dbReference type="GO" id="GO:0005829">
    <property type="term" value="C:cytosol"/>
    <property type="evidence" value="ECO:0007669"/>
    <property type="project" value="UniProtKB-ARBA"/>
</dbReference>
<evidence type="ECO:0000256" key="1">
    <source>
        <dbReference type="ARBA" id="ARBA00006515"/>
    </source>
</evidence>
<evidence type="ECO:0000259" key="4">
    <source>
        <dbReference type="Pfam" id="PF00248"/>
    </source>
</evidence>
<dbReference type="InterPro" id="IPR005399">
    <property type="entry name" value="K_chnl_volt-dep_bsu_KCNAB-rel"/>
</dbReference>
<dbReference type="InterPro" id="IPR036812">
    <property type="entry name" value="NAD(P)_OxRdtase_dom_sf"/>
</dbReference>
<sequence>MKYRRLGHSGLKVSEIGLGSWLTYGKAVADNTAYDCIHKAYELGINFFDTANAYEGGKAEEVLGEALKAYPRSSYVVATKLFFPMGDRPNERGLSRKHIVEQCNASLKRLGLDYIDLYQCHRFDPEVPVEETLYALDDLIRQGKILYAGVSEWSAAQIENAVGIGKANHLRPIISNQPIYNMFERYIEKEVLPVCAEKGMGQIVFSPLAQGILTGKYKPNTEKPEDSRAANNSTNWVINSYFRNDVLECVQELNKVAQDLGVTLSQLALAWVLRHPNISSAIIGASRPQQIEENVKAVNLVLSQDVLNEIENILERVKDFAPLR</sequence>
<dbReference type="FunFam" id="3.20.20.100:FF:000004">
    <property type="entry name" value="Oxidoreductase, aldo/keto reductase"/>
    <property type="match status" value="1"/>
</dbReference>